<dbReference type="AlphaFoldDB" id="A0A239EX91"/>
<keyword evidence="5" id="KW-0378">Hydrolase</keyword>
<keyword evidence="1" id="KW-0597">Phosphoprotein</keyword>
<dbReference type="GO" id="GO:0016787">
    <property type="term" value="F:hydrolase activity"/>
    <property type="evidence" value="ECO:0007669"/>
    <property type="project" value="UniProtKB-KW"/>
</dbReference>
<evidence type="ECO:0000256" key="2">
    <source>
        <dbReference type="ARBA" id="ARBA00022649"/>
    </source>
</evidence>
<name>A0A239EX91_EKHLU</name>
<dbReference type="InterPro" id="IPR051813">
    <property type="entry name" value="HepT_RNase_toxin"/>
</dbReference>
<dbReference type="GO" id="GO:0000166">
    <property type="term" value="F:nucleotide binding"/>
    <property type="evidence" value="ECO:0007669"/>
    <property type="project" value="UniProtKB-KW"/>
</dbReference>
<keyword evidence="7" id="KW-1185">Reference proteome</keyword>
<dbReference type="PANTHER" id="PTHR34139">
    <property type="entry name" value="UPF0331 PROTEIN MJ0127"/>
    <property type="match status" value="1"/>
</dbReference>
<keyword evidence="3" id="KW-0540">Nuclease</keyword>
<dbReference type="GO" id="GO:0110001">
    <property type="term" value="C:toxin-antitoxin complex"/>
    <property type="evidence" value="ECO:0007669"/>
    <property type="project" value="InterPro"/>
</dbReference>
<gene>
    <name evidence="6" type="ORF">SAMN05421640_0359</name>
</gene>
<dbReference type="InterPro" id="IPR008201">
    <property type="entry name" value="HepT-like"/>
</dbReference>
<proteinExistence type="predicted"/>
<evidence type="ECO:0000256" key="3">
    <source>
        <dbReference type="ARBA" id="ARBA00022722"/>
    </source>
</evidence>
<evidence type="ECO:0000256" key="4">
    <source>
        <dbReference type="ARBA" id="ARBA00022741"/>
    </source>
</evidence>
<dbReference type="EMBL" id="FZPD01000001">
    <property type="protein sequence ID" value="SNS48918.1"/>
    <property type="molecule type" value="Genomic_DNA"/>
</dbReference>
<dbReference type="PANTHER" id="PTHR34139:SF1">
    <property type="entry name" value="RNASE MJ1380-RELATED"/>
    <property type="match status" value="1"/>
</dbReference>
<dbReference type="GO" id="GO:0004540">
    <property type="term" value="F:RNA nuclease activity"/>
    <property type="evidence" value="ECO:0007669"/>
    <property type="project" value="InterPro"/>
</dbReference>
<reference evidence="6 7" key="1">
    <citation type="submission" date="2017-06" db="EMBL/GenBank/DDBJ databases">
        <authorList>
            <person name="Kim H.J."/>
            <person name="Triplett B.A."/>
        </authorList>
    </citation>
    <scope>NUCLEOTIDE SEQUENCE [LARGE SCALE GENOMIC DNA]</scope>
    <source>
        <strain evidence="6 7">DSM 19307</strain>
    </source>
</reference>
<sequence>MRPEVLKYLLDIESIISEIEEIKIQLDNDFKKFESSFIIRRAVERELEIIGEAINKLSKLEGNINISGIPNIVSLRNLIIHSYDSIEPELIWAIIHRDIPKLSGEIEKLRR</sequence>
<accession>A0A239EX91</accession>
<evidence type="ECO:0000256" key="5">
    <source>
        <dbReference type="ARBA" id="ARBA00022801"/>
    </source>
</evidence>
<protein>
    <submittedName>
        <fullName evidence="6">Uncharacterized conserved protein, contains HEPN domain</fullName>
    </submittedName>
</protein>
<evidence type="ECO:0000256" key="1">
    <source>
        <dbReference type="ARBA" id="ARBA00022553"/>
    </source>
</evidence>
<evidence type="ECO:0000313" key="7">
    <source>
        <dbReference type="Proteomes" id="UP000198393"/>
    </source>
</evidence>
<organism evidence="6 7">
    <name type="scientific">Ekhidna lutea</name>
    <dbReference type="NCBI Taxonomy" id="447679"/>
    <lineage>
        <taxon>Bacteria</taxon>
        <taxon>Pseudomonadati</taxon>
        <taxon>Bacteroidota</taxon>
        <taxon>Cytophagia</taxon>
        <taxon>Cytophagales</taxon>
        <taxon>Reichenbachiellaceae</taxon>
        <taxon>Ekhidna</taxon>
    </lineage>
</organism>
<evidence type="ECO:0000313" key="6">
    <source>
        <dbReference type="EMBL" id="SNS48918.1"/>
    </source>
</evidence>
<dbReference type="Pfam" id="PF01934">
    <property type="entry name" value="HepT-like"/>
    <property type="match status" value="1"/>
</dbReference>
<dbReference type="Proteomes" id="UP000198393">
    <property type="component" value="Unassembled WGS sequence"/>
</dbReference>
<dbReference type="OrthoDB" id="955324at2"/>
<keyword evidence="4" id="KW-0547">Nucleotide-binding</keyword>
<dbReference type="RefSeq" id="WP_089355133.1">
    <property type="nucleotide sequence ID" value="NZ_FZPD01000001.1"/>
</dbReference>
<keyword evidence="2" id="KW-1277">Toxin-antitoxin system</keyword>